<accession>A0ACC0V4Y2</accession>
<proteinExistence type="predicted"/>
<keyword evidence="2" id="KW-1185">Reference proteome</keyword>
<sequence length="681" mass="76112">MVQYRPHPLSPLSVDETTLARDIVLSSASADEVIQFRMIYAQEPEKAQLVKFLELEHSGSLQSESPRPPRLARVHYLSTAKSNKDRRATEIEASVDLNSKQVVKKDVLGTEFLAGLSTWEFDILVEEIRKSPVFQERIAKFHLPEGFDIVVEPWPYGGMDLPGDLRRYFQGLCFAIDTRSGNPDSNYYSYPLPIIPVMDFEKRELVRIDELATGGGGDDLVAQAPRTGAIINHCQAAEYIPELIPGGTRKDLKPLSVIQPDGPSFSIKDESLVEWQKWRFRVSFNPREGAVIHDVHYDGRSVLYRLSVSEMTVPYADPRPPFHRKQAFDFGDGGIGHAVNSLELGCDCLGVIKYFDGVLVGPDGAGEKVKRVICLHEQDDGIGWKHLNWRTGRAVSTRRRELVVQFIITLANYEYIFNYKFDQAGAISVETRATGIVSVVNIDQGKTSPWGNVVNPGTLAQNHQHIFCVRIDPAIDGHDNTVVQTESLPVRMDARTNPMGNFYEVKETPLSTSVGVDACPENNRIFKIQNLGVSNPVSGKPVGYKINPPPTQKVLADPGSIQAHRCQFAKHHLWVTKYRDGELYAAGDYPLSSKREIGGVADMVARNDDLLQQDVVLWSCFGLTHNPRVEDWPVMPVEIMELHITPVDFFTRNPAIDVPSGKDETSKLTNGSCCRQELPKL</sequence>
<dbReference type="Proteomes" id="UP001163324">
    <property type="component" value="Chromosome 4"/>
</dbReference>
<name>A0ACC0V4Y2_9HYPO</name>
<protein>
    <submittedName>
        <fullName evidence="1">Uncharacterized protein</fullName>
    </submittedName>
</protein>
<reference evidence="1" key="1">
    <citation type="submission" date="2022-10" db="EMBL/GenBank/DDBJ databases">
        <title>Complete Genome of Trichothecium roseum strain YXFP-22015, a Plant Pathogen Isolated from Citrus.</title>
        <authorList>
            <person name="Wang Y."/>
            <person name="Zhu L."/>
        </authorList>
    </citation>
    <scope>NUCLEOTIDE SEQUENCE</scope>
    <source>
        <strain evidence="1">YXFP-22015</strain>
    </source>
</reference>
<evidence type="ECO:0000313" key="2">
    <source>
        <dbReference type="Proteomes" id="UP001163324"/>
    </source>
</evidence>
<comment type="caution">
    <text evidence="1">The sequence shown here is derived from an EMBL/GenBank/DDBJ whole genome shotgun (WGS) entry which is preliminary data.</text>
</comment>
<dbReference type="EMBL" id="CM047943">
    <property type="protein sequence ID" value="KAI9900768.1"/>
    <property type="molecule type" value="Genomic_DNA"/>
</dbReference>
<evidence type="ECO:0000313" key="1">
    <source>
        <dbReference type="EMBL" id="KAI9900768.1"/>
    </source>
</evidence>
<gene>
    <name evidence="1" type="ORF">N3K66_005030</name>
</gene>
<organism evidence="1 2">
    <name type="scientific">Trichothecium roseum</name>
    <dbReference type="NCBI Taxonomy" id="47278"/>
    <lineage>
        <taxon>Eukaryota</taxon>
        <taxon>Fungi</taxon>
        <taxon>Dikarya</taxon>
        <taxon>Ascomycota</taxon>
        <taxon>Pezizomycotina</taxon>
        <taxon>Sordariomycetes</taxon>
        <taxon>Hypocreomycetidae</taxon>
        <taxon>Hypocreales</taxon>
        <taxon>Hypocreales incertae sedis</taxon>
        <taxon>Trichothecium</taxon>
    </lineage>
</organism>